<evidence type="ECO:0000256" key="2">
    <source>
        <dbReference type="ARBA" id="ARBA00004873"/>
    </source>
</evidence>
<keyword evidence="19" id="KW-1185">Reference proteome</keyword>
<comment type="pathway">
    <text evidence="2 15">Amino-acid biosynthesis; L-tryptophan biosynthesis; L-tryptophan from chorismate: step 1/5.</text>
</comment>
<comment type="subunit">
    <text evidence="4 15">Heterotetramer consisting of two non-identical subunits: a beta subunit (TrpG) and a large alpha subunit (TrpE).</text>
</comment>
<evidence type="ECO:0000256" key="15">
    <source>
        <dbReference type="RuleBase" id="RU364045"/>
    </source>
</evidence>
<dbReference type="SUPFAM" id="SSF56322">
    <property type="entry name" value="ADC synthase"/>
    <property type="match status" value="1"/>
</dbReference>
<dbReference type="Gene3D" id="3.60.120.10">
    <property type="entry name" value="Anthranilate synthase"/>
    <property type="match status" value="1"/>
</dbReference>
<feature type="domain" description="Anthranilate synthase component I N-terminal" evidence="17">
    <location>
        <begin position="28"/>
        <end position="168"/>
    </location>
</feature>
<accession>A0A1C0A5B9</accession>
<evidence type="ECO:0000256" key="5">
    <source>
        <dbReference type="ARBA" id="ARBA00012266"/>
    </source>
</evidence>
<reference evidence="18 19" key="2">
    <citation type="submission" date="2016-08" db="EMBL/GenBank/DDBJ databases">
        <title>Orenia metallireducens sp. nov. strain Z6, a Novel Metal-reducing Firmicute from the Deep Subsurface.</title>
        <authorList>
            <person name="Maxim B.I."/>
            <person name="Kenneth K."/>
            <person name="Flynn T.M."/>
            <person name="Oloughlin E.J."/>
            <person name="Locke R.A."/>
            <person name="Weber J.R."/>
            <person name="Egan S.M."/>
            <person name="Mackie R.I."/>
            <person name="Cann I.K."/>
        </authorList>
    </citation>
    <scope>NUCLEOTIDE SEQUENCE [LARGE SCALE GENOMIC DNA]</scope>
    <source>
        <strain evidence="18 19">Z6</strain>
    </source>
</reference>
<dbReference type="Pfam" id="PF00425">
    <property type="entry name" value="Chorismate_bind"/>
    <property type="match status" value="1"/>
</dbReference>
<keyword evidence="9 15" id="KW-0822">Tryptophan biosynthesis</keyword>
<gene>
    <name evidence="15" type="primary">trpE</name>
    <name evidence="18" type="ORF">U472_13335</name>
</gene>
<dbReference type="GO" id="GO:0004049">
    <property type="term" value="F:anthranilate synthase activity"/>
    <property type="evidence" value="ECO:0007669"/>
    <property type="project" value="UniProtKB-EC"/>
</dbReference>
<dbReference type="AlphaFoldDB" id="A0A1C0A5B9"/>
<organism evidence="18 19">
    <name type="scientific">Orenia metallireducens</name>
    <dbReference type="NCBI Taxonomy" id="1413210"/>
    <lineage>
        <taxon>Bacteria</taxon>
        <taxon>Bacillati</taxon>
        <taxon>Bacillota</taxon>
        <taxon>Clostridia</taxon>
        <taxon>Halanaerobiales</taxon>
        <taxon>Halobacteroidaceae</taxon>
        <taxon>Orenia</taxon>
    </lineage>
</organism>
<dbReference type="RefSeq" id="WP_068719246.1">
    <property type="nucleotide sequence ID" value="NZ_LWDV01000010.1"/>
</dbReference>
<evidence type="ECO:0000259" key="17">
    <source>
        <dbReference type="Pfam" id="PF04715"/>
    </source>
</evidence>
<dbReference type="Pfam" id="PF04715">
    <property type="entry name" value="Anth_synt_I_N"/>
    <property type="match status" value="1"/>
</dbReference>
<evidence type="ECO:0000256" key="3">
    <source>
        <dbReference type="ARBA" id="ARBA00009562"/>
    </source>
</evidence>
<evidence type="ECO:0000256" key="14">
    <source>
        <dbReference type="ARBA" id="ARBA00047683"/>
    </source>
</evidence>
<feature type="domain" description="Chorismate-utilising enzyme C-terminal" evidence="16">
    <location>
        <begin position="223"/>
        <end position="476"/>
    </location>
</feature>
<evidence type="ECO:0000256" key="12">
    <source>
        <dbReference type="ARBA" id="ARBA00023239"/>
    </source>
</evidence>
<dbReference type="UniPathway" id="UPA00035">
    <property type="reaction ID" value="UER00040"/>
</dbReference>
<keyword evidence="12 15" id="KW-0456">Lyase</keyword>
<comment type="catalytic activity">
    <reaction evidence="14 15">
        <text>chorismate + L-glutamine = anthranilate + pyruvate + L-glutamate + H(+)</text>
        <dbReference type="Rhea" id="RHEA:21732"/>
        <dbReference type="ChEBI" id="CHEBI:15361"/>
        <dbReference type="ChEBI" id="CHEBI:15378"/>
        <dbReference type="ChEBI" id="CHEBI:16567"/>
        <dbReference type="ChEBI" id="CHEBI:29748"/>
        <dbReference type="ChEBI" id="CHEBI:29985"/>
        <dbReference type="ChEBI" id="CHEBI:58359"/>
        <dbReference type="EC" id="4.1.3.27"/>
    </reaction>
</comment>
<comment type="cofactor">
    <cofactor evidence="1 15">
        <name>Mg(2+)</name>
        <dbReference type="ChEBI" id="CHEBI:18420"/>
    </cofactor>
</comment>
<dbReference type="EMBL" id="LWDV01000010">
    <property type="protein sequence ID" value="OCL25334.1"/>
    <property type="molecule type" value="Genomic_DNA"/>
</dbReference>
<keyword evidence="10 15" id="KW-0460">Magnesium</keyword>
<evidence type="ECO:0000256" key="7">
    <source>
        <dbReference type="ARBA" id="ARBA00022605"/>
    </source>
</evidence>
<dbReference type="InterPro" id="IPR005801">
    <property type="entry name" value="ADC_synthase"/>
</dbReference>
<evidence type="ECO:0000256" key="10">
    <source>
        <dbReference type="ARBA" id="ARBA00022842"/>
    </source>
</evidence>
<evidence type="ECO:0000256" key="11">
    <source>
        <dbReference type="ARBA" id="ARBA00023141"/>
    </source>
</evidence>
<dbReference type="Proteomes" id="UP000093514">
    <property type="component" value="Unassembled WGS sequence"/>
</dbReference>
<proteinExistence type="inferred from homology"/>
<evidence type="ECO:0000313" key="19">
    <source>
        <dbReference type="Proteomes" id="UP000093514"/>
    </source>
</evidence>
<protein>
    <recommendedName>
        <fullName evidence="6 15">Anthranilate synthase component 1</fullName>
        <ecNumber evidence="5 15">4.1.3.27</ecNumber>
    </recommendedName>
</protein>
<evidence type="ECO:0000256" key="8">
    <source>
        <dbReference type="ARBA" id="ARBA00022723"/>
    </source>
</evidence>
<keyword evidence="7 15" id="KW-0028">Amino-acid biosynthesis</keyword>
<evidence type="ECO:0000256" key="4">
    <source>
        <dbReference type="ARBA" id="ARBA00011575"/>
    </source>
</evidence>
<dbReference type="NCBIfam" id="TIGR00564">
    <property type="entry name" value="trpE_most"/>
    <property type="match status" value="1"/>
</dbReference>
<dbReference type="PANTHER" id="PTHR11236:SF48">
    <property type="entry name" value="ISOCHORISMATE SYNTHASE MENF"/>
    <property type="match status" value="1"/>
</dbReference>
<reference evidence="19" key="1">
    <citation type="submission" date="2016-07" db="EMBL/GenBank/DDBJ databases">
        <authorList>
            <person name="Florea S."/>
            <person name="Webb J.S."/>
            <person name="Jaromczyk J."/>
            <person name="Schardl C.L."/>
        </authorList>
    </citation>
    <scope>NUCLEOTIDE SEQUENCE [LARGE SCALE GENOMIC DNA]</scope>
    <source>
        <strain evidence="19">Z6</strain>
    </source>
</reference>
<evidence type="ECO:0000256" key="1">
    <source>
        <dbReference type="ARBA" id="ARBA00001946"/>
    </source>
</evidence>
<dbReference type="OrthoDB" id="9803598at2"/>
<evidence type="ECO:0000313" key="18">
    <source>
        <dbReference type="EMBL" id="OCL25334.1"/>
    </source>
</evidence>
<dbReference type="PRINTS" id="PR00095">
    <property type="entry name" value="ANTSNTHASEI"/>
</dbReference>
<dbReference type="InterPro" id="IPR019999">
    <property type="entry name" value="Anth_synth_I-like"/>
</dbReference>
<evidence type="ECO:0000256" key="13">
    <source>
        <dbReference type="ARBA" id="ARBA00025634"/>
    </source>
</evidence>
<comment type="caution">
    <text evidence="18">The sequence shown here is derived from an EMBL/GenBank/DDBJ whole genome shotgun (WGS) entry which is preliminary data.</text>
</comment>
<dbReference type="GO" id="GO:0046872">
    <property type="term" value="F:metal ion binding"/>
    <property type="evidence" value="ECO:0007669"/>
    <property type="project" value="UniProtKB-KW"/>
</dbReference>
<keyword evidence="8 15" id="KW-0479">Metal-binding</keyword>
<evidence type="ECO:0000256" key="6">
    <source>
        <dbReference type="ARBA" id="ARBA00020653"/>
    </source>
</evidence>
<comment type="similarity">
    <text evidence="3 15">Belongs to the anthranilate synthase component I family.</text>
</comment>
<evidence type="ECO:0000259" key="16">
    <source>
        <dbReference type="Pfam" id="PF00425"/>
    </source>
</evidence>
<keyword evidence="11 15" id="KW-0057">Aromatic amino acid biosynthesis</keyword>
<dbReference type="EC" id="4.1.3.27" evidence="5 15"/>
<dbReference type="InterPro" id="IPR015890">
    <property type="entry name" value="Chorismate_C"/>
</dbReference>
<dbReference type="InterPro" id="IPR006805">
    <property type="entry name" value="Anth_synth_I_N"/>
</dbReference>
<evidence type="ECO:0000256" key="9">
    <source>
        <dbReference type="ARBA" id="ARBA00022822"/>
    </source>
</evidence>
<name>A0A1C0A5B9_9FIRM</name>
<sequence>MYYPAKEEFLKLSEDANIIPVYKEIVADMETPVSAFKKLKGEGYSYLLESVEQGQKIGRYSFIGIDYHAIVSSKDGKLVIKDNFGKVLKSKNTDNPLQDLKGILSEYQSVQVEGLPLFYGGAVGYLGYDVVKYFESIPQDNKDDLALPEMNFILSDTLVIFDHLHHSIKVVTNVKVSDDLESDYKLAKEKIDEIITKLDSPLKEESRPEVKAKELKFKSNISKEEFMKNVDKAKDYIREGDIFQVVLSQRLEVSITAQSFDIYRQLRRVNPSPYMYYLDFVDFEIVGSSPELLVRVEDGVIENRPIAGTRKRGKDSQEDKELAQDLLGDEKERAEHIMLVDLGRNDIGKVSEYGSVEVSRLMEIEYYSHVMHIVSDVQGKLKAHEDIYSGLQSCFPAGTLSGAPKIRAMEIIDELENTRRGPYGGSIGYFGYSGNLDSCITIRTMVIKDNKAYLQAGAGIVADSDPEFEYQETLNKAQALLEAVKLAEGGVC</sequence>
<dbReference type="PANTHER" id="PTHR11236">
    <property type="entry name" value="AMINOBENZOATE/ANTHRANILATE SYNTHASE"/>
    <property type="match status" value="1"/>
</dbReference>
<dbReference type="InterPro" id="IPR005256">
    <property type="entry name" value="Anth_synth_I_PabB"/>
</dbReference>
<comment type="function">
    <text evidence="13 15">Part of a heterotetrameric complex that catalyzes the two-step biosynthesis of anthranilate, an intermediate in the biosynthesis of L-tryptophan. In the first step, the glutamine-binding beta subunit (TrpG) of anthranilate synthase (AS) provides the glutamine amidotransferase activity which generates ammonia as a substrate that, along with chorismate, is used in the second step, catalyzed by the large alpha subunit of AS (TrpE) to produce anthranilate. In the absence of TrpG, TrpE can synthesize anthranilate directly from chorismate and high concentrations of ammonia.</text>
</comment>
<dbReference type="GO" id="GO:0000162">
    <property type="term" value="P:L-tryptophan biosynthetic process"/>
    <property type="evidence" value="ECO:0007669"/>
    <property type="project" value="UniProtKB-UniPathway"/>
</dbReference>